<evidence type="ECO:0000313" key="1">
    <source>
        <dbReference type="EMBL" id="MDT0419843.1"/>
    </source>
</evidence>
<organism evidence="1 2">
    <name type="scientific">Streptomyces evansiae</name>
    <dbReference type="NCBI Taxonomy" id="3075535"/>
    <lineage>
        <taxon>Bacteria</taxon>
        <taxon>Bacillati</taxon>
        <taxon>Actinomycetota</taxon>
        <taxon>Actinomycetes</taxon>
        <taxon>Kitasatosporales</taxon>
        <taxon>Streptomycetaceae</taxon>
        <taxon>Streptomyces</taxon>
    </lineage>
</organism>
<reference evidence="2" key="1">
    <citation type="submission" date="2023-07" db="EMBL/GenBank/DDBJ databases">
        <title>30 novel species of actinomycetes from the DSMZ collection.</title>
        <authorList>
            <person name="Nouioui I."/>
        </authorList>
    </citation>
    <scope>NUCLEOTIDE SEQUENCE [LARGE SCALE GENOMIC DNA]</scope>
    <source>
        <strain evidence="2">DSM 41982</strain>
    </source>
</reference>
<dbReference type="EMBL" id="JAVRER010000188">
    <property type="protein sequence ID" value="MDT0419843.1"/>
    <property type="molecule type" value="Genomic_DNA"/>
</dbReference>
<sequence>WSGVQARIPTYLGIRDVGKRSAEFVLSLEIFNHILQKQRIASSIAELDAQWRQLLRDLGEVADAAGVALAKIPSTVKESLDEDSAEPLTIVDGDWVGLDEAISQLRERLSALTAQTVPAVREVSTQLDADVVAEEDTIN</sequence>
<dbReference type="Proteomes" id="UP001183607">
    <property type="component" value="Unassembled WGS sequence"/>
</dbReference>
<feature type="non-terminal residue" evidence="1">
    <location>
        <position position="1"/>
    </location>
</feature>
<proteinExistence type="predicted"/>
<dbReference type="AlphaFoldDB" id="A0ABD5EFL0"/>
<gene>
    <name evidence="1" type="ORF">RM574_30685</name>
</gene>
<feature type="non-terminal residue" evidence="1">
    <location>
        <position position="139"/>
    </location>
</feature>
<dbReference type="RefSeq" id="WP_311677813.1">
    <property type="nucleotide sequence ID" value="NZ_JAVRER010000188.1"/>
</dbReference>
<accession>A0ABD5EFL0</accession>
<evidence type="ECO:0000313" key="2">
    <source>
        <dbReference type="Proteomes" id="UP001183607"/>
    </source>
</evidence>
<comment type="caution">
    <text evidence="1">The sequence shown here is derived from an EMBL/GenBank/DDBJ whole genome shotgun (WGS) entry which is preliminary data.</text>
</comment>
<name>A0ABD5EFL0_9ACTN</name>
<protein>
    <submittedName>
        <fullName evidence="1">Uncharacterized protein</fullName>
    </submittedName>
</protein>